<dbReference type="AlphaFoldDB" id="A0A183J4Q8"/>
<evidence type="ECO:0000313" key="3">
    <source>
        <dbReference type="WBParaSite" id="SBAD_0001123201-mRNA-1"/>
    </source>
</evidence>
<dbReference type="EMBL" id="UZAM01014666">
    <property type="protein sequence ID" value="VDP35117.1"/>
    <property type="molecule type" value="Genomic_DNA"/>
</dbReference>
<organism evidence="3">
    <name type="scientific">Soboliphyme baturini</name>
    <dbReference type="NCBI Taxonomy" id="241478"/>
    <lineage>
        <taxon>Eukaryota</taxon>
        <taxon>Metazoa</taxon>
        <taxon>Ecdysozoa</taxon>
        <taxon>Nematoda</taxon>
        <taxon>Enoplea</taxon>
        <taxon>Dorylaimia</taxon>
        <taxon>Dioctophymatida</taxon>
        <taxon>Dioctophymatoidea</taxon>
        <taxon>Soboliphymatidae</taxon>
        <taxon>Soboliphyme</taxon>
    </lineage>
</organism>
<name>A0A183J4Q8_9BILA</name>
<dbReference type="WBParaSite" id="SBAD_0001123201-mRNA-1">
    <property type="protein sequence ID" value="SBAD_0001123201-mRNA-1"/>
    <property type="gene ID" value="SBAD_0001123201"/>
</dbReference>
<protein>
    <submittedName>
        <fullName evidence="3">XRN_N domain-containing protein</fullName>
    </submittedName>
</protein>
<dbReference type="Proteomes" id="UP000270296">
    <property type="component" value="Unassembled WGS sequence"/>
</dbReference>
<reference evidence="1 2" key="2">
    <citation type="submission" date="2018-11" db="EMBL/GenBank/DDBJ databases">
        <authorList>
            <consortium name="Pathogen Informatics"/>
        </authorList>
    </citation>
    <scope>NUCLEOTIDE SEQUENCE [LARGE SCALE GENOMIC DNA]</scope>
</reference>
<keyword evidence="2" id="KW-1185">Reference proteome</keyword>
<sequence length="103" mass="11504">MDVCQIAYKGKAGTSHVTAYPTDHRTQELDKGDYIMRLLFLDLGSALMLVSHDLPLDKLETMDFNPEVIRWVANCFPCSHQISMMMSAPLGNNVGVVQGFPLF</sequence>
<reference evidence="3" key="1">
    <citation type="submission" date="2016-06" db="UniProtKB">
        <authorList>
            <consortium name="WormBaseParasite"/>
        </authorList>
    </citation>
    <scope>IDENTIFICATION</scope>
</reference>
<accession>A0A183J4Q8</accession>
<gene>
    <name evidence="1" type="ORF">SBAD_LOCUS10856</name>
</gene>
<proteinExistence type="predicted"/>
<evidence type="ECO:0000313" key="2">
    <source>
        <dbReference type="Proteomes" id="UP000270296"/>
    </source>
</evidence>
<evidence type="ECO:0000313" key="1">
    <source>
        <dbReference type="EMBL" id="VDP35117.1"/>
    </source>
</evidence>